<evidence type="ECO:0000256" key="3">
    <source>
        <dbReference type="ARBA" id="ARBA00022723"/>
    </source>
</evidence>
<evidence type="ECO:0000313" key="7">
    <source>
        <dbReference type="Proteomes" id="UP000315534"/>
    </source>
</evidence>
<name>A0A523XKR3_UNCT6</name>
<evidence type="ECO:0000313" key="6">
    <source>
        <dbReference type="EMBL" id="TET79871.1"/>
    </source>
</evidence>
<dbReference type="GO" id="GO:0050992">
    <property type="term" value="P:dimethylallyl diphosphate biosynthetic process"/>
    <property type="evidence" value="ECO:0007669"/>
    <property type="project" value="InterPro"/>
</dbReference>
<dbReference type="EMBL" id="SOIP01000388">
    <property type="protein sequence ID" value="TET79871.1"/>
    <property type="molecule type" value="Genomic_DNA"/>
</dbReference>
<feature type="non-terminal residue" evidence="6">
    <location>
        <position position="1"/>
    </location>
</feature>
<dbReference type="Pfam" id="PF02401">
    <property type="entry name" value="LYTB"/>
    <property type="match status" value="1"/>
</dbReference>
<gene>
    <name evidence="6" type="ORF">E3J38_06620</name>
</gene>
<proteinExistence type="predicted"/>
<dbReference type="GO" id="GO:0019288">
    <property type="term" value="P:isopentenyl diphosphate biosynthetic process, methylerythritol 4-phosphate pathway"/>
    <property type="evidence" value="ECO:0007669"/>
    <property type="project" value="InterPro"/>
</dbReference>
<keyword evidence="2" id="KW-0004">4Fe-4S</keyword>
<comment type="caution">
    <text evidence="6">The sequence shown here is derived from an EMBL/GenBank/DDBJ whole genome shotgun (WGS) entry which is preliminary data.</text>
</comment>
<dbReference type="Proteomes" id="UP000315534">
    <property type="component" value="Unassembled WGS sequence"/>
</dbReference>
<dbReference type="InterPro" id="IPR003451">
    <property type="entry name" value="LytB/IspH"/>
</dbReference>
<evidence type="ECO:0000256" key="2">
    <source>
        <dbReference type="ARBA" id="ARBA00022485"/>
    </source>
</evidence>
<keyword evidence="3" id="KW-0479">Metal-binding</keyword>
<dbReference type="AlphaFoldDB" id="A0A523XKR3"/>
<dbReference type="GO" id="GO:0051539">
    <property type="term" value="F:4 iron, 4 sulfur cluster binding"/>
    <property type="evidence" value="ECO:0007669"/>
    <property type="project" value="UniProtKB-KW"/>
</dbReference>
<protein>
    <submittedName>
        <fullName evidence="6">4-hydroxy-3-methylbut-2-enyl diphosphate reductase</fullName>
    </submittedName>
</protein>
<evidence type="ECO:0000256" key="4">
    <source>
        <dbReference type="ARBA" id="ARBA00023004"/>
    </source>
</evidence>
<sequence>DRAWFRNSHKLGITAGASTPDWIIEDVIDLIGAGAEHTVLRGRAFH</sequence>
<dbReference type="GO" id="GO:0051745">
    <property type="term" value="F:4-hydroxy-3-methylbut-2-enyl diphosphate reductase activity"/>
    <property type="evidence" value="ECO:0007669"/>
    <property type="project" value="InterPro"/>
</dbReference>
<dbReference type="Gene3D" id="3.40.1010.20">
    <property type="entry name" value="4-hydroxy-3-methylbut-2-enyl diphosphate reductase, catalytic domain"/>
    <property type="match status" value="1"/>
</dbReference>
<comment type="cofactor">
    <cofactor evidence="1">
        <name>[4Fe-4S] cluster</name>
        <dbReference type="ChEBI" id="CHEBI:49883"/>
    </cofactor>
</comment>
<keyword evidence="4" id="KW-0408">Iron</keyword>
<reference evidence="6 7" key="1">
    <citation type="submission" date="2019-03" db="EMBL/GenBank/DDBJ databases">
        <title>Metabolic potential of uncultured bacteria and archaea associated with petroleum seepage in deep-sea sediments.</title>
        <authorList>
            <person name="Dong X."/>
            <person name="Hubert C."/>
        </authorList>
    </citation>
    <scope>NUCLEOTIDE SEQUENCE [LARGE SCALE GENOMIC DNA]</scope>
    <source>
        <strain evidence="6">E29_bin36</strain>
    </source>
</reference>
<organism evidence="6 7">
    <name type="scientific">candidate division TA06 bacterium</name>
    <dbReference type="NCBI Taxonomy" id="2250710"/>
    <lineage>
        <taxon>Bacteria</taxon>
        <taxon>Bacteria division TA06</taxon>
    </lineage>
</organism>
<evidence type="ECO:0000256" key="1">
    <source>
        <dbReference type="ARBA" id="ARBA00001966"/>
    </source>
</evidence>
<keyword evidence="5" id="KW-0411">Iron-sulfur</keyword>
<accession>A0A523XKR3</accession>
<evidence type="ECO:0000256" key="5">
    <source>
        <dbReference type="ARBA" id="ARBA00023014"/>
    </source>
</evidence>
<dbReference type="GO" id="GO:0046872">
    <property type="term" value="F:metal ion binding"/>
    <property type="evidence" value="ECO:0007669"/>
    <property type="project" value="UniProtKB-KW"/>
</dbReference>